<dbReference type="InterPro" id="IPR017853">
    <property type="entry name" value="GH"/>
</dbReference>
<evidence type="ECO:0000256" key="2">
    <source>
        <dbReference type="ARBA" id="ARBA00010687"/>
    </source>
</evidence>
<dbReference type="AlphaFoldDB" id="A0A9P4TXB9"/>
<comment type="catalytic activity">
    <reaction evidence="1 6">
        <text>The enzyme specifically hydrolyzes (1-&gt;4)-beta-D-galactosidic linkages in type I arabinogalactans.</text>
        <dbReference type="EC" id="3.2.1.89"/>
    </reaction>
</comment>
<feature type="signal peptide" evidence="6">
    <location>
        <begin position="1"/>
        <end position="17"/>
    </location>
</feature>
<sequence>MRFSSLVPLFFLPLIHAVLLWKTHDISSLLVEEAKKVHYKSLSGTIQPLETILKAGGANSVKIRFWVDPPNGEYNLAYGLRLAKRAKEAGLAVVVNFHYSDTWADPGHQIKPKAWEKLSVEQLVAKVKSYTKETLDAFHAADIDVNLVSVGNEVRAGLLWPTAKYDQMGNIAKILVAGSQGVRSSKYGSKAKVMVHLDRGYSWSTQEWFYDTIAKNGFSLTKDVDVLGISYYPFWDPRDSTLENFRQNINNMAKKYGKPVVVAETDWPTKCSKAIENIPQSLRSIPFTAQGQVEWMRKVADIVKGVPGGLGQGVMYWEPGWIDNASLGSKCESSVLFDGNWGNMSNVIASAKP</sequence>
<evidence type="ECO:0000256" key="6">
    <source>
        <dbReference type="RuleBase" id="RU361192"/>
    </source>
</evidence>
<dbReference type="EMBL" id="MU007054">
    <property type="protein sequence ID" value="KAF2428692.1"/>
    <property type="molecule type" value="Genomic_DNA"/>
</dbReference>
<evidence type="ECO:0000256" key="1">
    <source>
        <dbReference type="ARBA" id="ARBA00001695"/>
    </source>
</evidence>
<dbReference type="GO" id="GO:0015926">
    <property type="term" value="F:glucosidase activity"/>
    <property type="evidence" value="ECO:0007669"/>
    <property type="project" value="InterPro"/>
</dbReference>
<dbReference type="Pfam" id="PF07745">
    <property type="entry name" value="Glyco_hydro_53"/>
    <property type="match status" value="1"/>
</dbReference>
<dbReference type="SUPFAM" id="SSF51445">
    <property type="entry name" value="(Trans)glycosidases"/>
    <property type="match status" value="1"/>
</dbReference>
<dbReference type="Proteomes" id="UP000800235">
    <property type="component" value="Unassembled WGS sequence"/>
</dbReference>
<dbReference type="PANTHER" id="PTHR34983">
    <property type="entry name" value="ARABINOGALACTAN ENDO-BETA-1,4-GALACTANASE A"/>
    <property type="match status" value="1"/>
</dbReference>
<evidence type="ECO:0000313" key="7">
    <source>
        <dbReference type="EMBL" id="KAF2428692.1"/>
    </source>
</evidence>
<organism evidence="7 8">
    <name type="scientific">Tothia fuscella</name>
    <dbReference type="NCBI Taxonomy" id="1048955"/>
    <lineage>
        <taxon>Eukaryota</taxon>
        <taxon>Fungi</taxon>
        <taxon>Dikarya</taxon>
        <taxon>Ascomycota</taxon>
        <taxon>Pezizomycotina</taxon>
        <taxon>Dothideomycetes</taxon>
        <taxon>Pleosporomycetidae</taxon>
        <taxon>Venturiales</taxon>
        <taxon>Cylindrosympodiaceae</taxon>
        <taxon>Tothia</taxon>
    </lineage>
</organism>
<evidence type="ECO:0000313" key="8">
    <source>
        <dbReference type="Proteomes" id="UP000800235"/>
    </source>
</evidence>
<dbReference type="OrthoDB" id="110914at2759"/>
<protein>
    <recommendedName>
        <fullName evidence="3 6">Arabinogalactan endo-beta-1,4-galactanase</fullName>
        <ecNumber evidence="3 6">3.2.1.89</ecNumber>
    </recommendedName>
</protein>
<evidence type="ECO:0000256" key="4">
    <source>
        <dbReference type="ARBA" id="ARBA00022801"/>
    </source>
</evidence>
<accession>A0A9P4TXB9</accession>
<dbReference type="EC" id="3.2.1.89" evidence="3 6"/>
<dbReference type="GO" id="GO:0045490">
    <property type="term" value="P:pectin catabolic process"/>
    <property type="evidence" value="ECO:0007669"/>
    <property type="project" value="TreeGrafter"/>
</dbReference>
<keyword evidence="6" id="KW-0732">Signal</keyword>
<keyword evidence="4 6" id="KW-0378">Hydrolase</keyword>
<comment type="similarity">
    <text evidence="2 6">Belongs to the glycosyl hydrolase 53 family.</text>
</comment>
<comment type="caution">
    <text evidence="7">The sequence shown here is derived from an EMBL/GenBank/DDBJ whole genome shotgun (WGS) entry which is preliminary data.</text>
</comment>
<evidence type="ECO:0000256" key="3">
    <source>
        <dbReference type="ARBA" id="ARBA00012556"/>
    </source>
</evidence>
<dbReference type="Gene3D" id="3.20.20.80">
    <property type="entry name" value="Glycosidases"/>
    <property type="match status" value="1"/>
</dbReference>
<gene>
    <name evidence="7" type="ORF">EJ08DRAFT_636650</name>
</gene>
<dbReference type="GO" id="GO:0031218">
    <property type="term" value="F:arabinogalactan endo-1,4-beta-galactosidase activity"/>
    <property type="evidence" value="ECO:0007669"/>
    <property type="project" value="UniProtKB-EC"/>
</dbReference>
<keyword evidence="8" id="KW-1185">Reference proteome</keyword>
<name>A0A9P4TXB9_9PEZI</name>
<keyword evidence="5 6" id="KW-0326">Glycosidase</keyword>
<dbReference type="PANTHER" id="PTHR34983:SF1">
    <property type="entry name" value="ARABINOGALACTAN ENDO-BETA-1,4-GALACTANASE A"/>
    <property type="match status" value="1"/>
</dbReference>
<dbReference type="InterPro" id="IPR011683">
    <property type="entry name" value="Glyco_hydro_53"/>
</dbReference>
<feature type="chain" id="PRO_5040536745" description="Arabinogalactan endo-beta-1,4-galactanase" evidence="6">
    <location>
        <begin position="18"/>
        <end position="353"/>
    </location>
</feature>
<evidence type="ECO:0000256" key="5">
    <source>
        <dbReference type="ARBA" id="ARBA00023295"/>
    </source>
</evidence>
<reference evidence="7" key="1">
    <citation type="journal article" date="2020" name="Stud. Mycol.">
        <title>101 Dothideomycetes genomes: a test case for predicting lifestyles and emergence of pathogens.</title>
        <authorList>
            <person name="Haridas S."/>
            <person name="Albert R."/>
            <person name="Binder M."/>
            <person name="Bloem J."/>
            <person name="Labutti K."/>
            <person name="Salamov A."/>
            <person name="Andreopoulos B."/>
            <person name="Baker S."/>
            <person name="Barry K."/>
            <person name="Bills G."/>
            <person name="Bluhm B."/>
            <person name="Cannon C."/>
            <person name="Castanera R."/>
            <person name="Culley D."/>
            <person name="Daum C."/>
            <person name="Ezra D."/>
            <person name="Gonzalez J."/>
            <person name="Henrissat B."/>
            <person name="Kuo A."/>
            <person name="Liang C."/>
            <person name="Lipzen A."/>
            <person name="Lutzoni F."/>
            <person name="Magnuson J."/>
            <person name="Mondo S."/>
            <person name="Nolan M."/>
            <person name="Ohm R."/>
            <person name="Pangilinan J."/>
            <person name="Park H.-J."/>
            <person name="Ramirez L."/>
            <person name="Alfaro M."/>
            <person name="Sun H."/>
            <person name="Tritt A."/>
            <person name="Yoshinaga Y."/>
            <person name="Zwiers L.-H."/>
            <person name="Turgeon B."/>
            <person name="Goodwin S."/>
            <person name="Spatafora J."/>
            <person name="Crous P."/>
            <person name="Grigoriev I."/>
        </authorList>
    </citation>
    <scope>NUCLEOTIDE SEQUENCE</scope>
    <source>
        <strain evidence="7">CBS 130266</strain>
    </source>
</reference>
<proteinExistence type="inferred from homology"/>